<dbReference type="InterPro" id="IPR004358">
    <property type="entry name" value="Sig_transdc_His_kin-like_C"/>
</dbReference>
<dbReference type="Proteomes" id="UP000292564">
    <property type="component" value="Unassembled WGS sequence"/>
</dbReference>
<keyword evidence="8" id="KW-0067">ATP-binding</keyword>
<dbReference type="PROSITE" id="PS50109">
    <property type="entry name" value="HIS_KIN"/>
    <property type="match status" value="1"/>
</dbReference>
<dbReference type="InterPro" id="IPR036097">
    <property type="entry name" value="HisK_dim/P_sf"/>
</dbReference>
<evidence type="ECO:0000256" key="7">
    <source>
        <dbReference type="ARBA" id="ARBA00022777"/>
    </source>
</evidence>
<feature type="domain" description="Histidine kinase" evidence="12">
    <location>
        <begin position="93"/>
        <end position="312"/>
    </location>
</feature>
<reference evidence="13 14" key="1">
    <citation type="submission" date="2019-02" db="EMBL/GenBank/DDBJ databases">
        <title>Sequencing the genomes of 1000 actinobacteria strains.</title>
        <authorList>
            <person name="Klenk H.-P."/>
        </authorList>
    </citation>
    <scope>NUCLEOTIDE SEQUENCE [LARGE SCALE GENOMIC DNA]</scope>
    <source>
        <strain evidence="13 14">DSM 45162</strain>
    </source>
</reference>
<dbReference type="GO" id="GO:0000156">
    <property type="term" value="F:phosphorelay response regulator activity"/>
    <property type="evidence" value="ECO:0007669"/>
    <property type="project" value="TreeGrafter"/>
</dbReference>
<name>A0A4V2G7Z1_9ACTN</name>
<evidence type="ECO:0000256" key="10">
    <source>
        <dbReference type="ARBA" id="ARBA00039401"/>
    </source>
</evidence>
<dbReference type="InterPro" id="IPR003594">
    <property type="entry name" value="HATPase_dom"/>
</dbReference>
<keyword evidence="14" id="KW-1185">Reference proteome</keyword>
<evidence type="ECO:0000313" key="13">
    <source>
        <dbReference type="EMBL" id="RZU54396.1"/>
    </source>
</evidence>
<dbReference type="InterPro" id="IPR005467">
    <property type="entry name" value="His_kinase_dom"/>
</dbReference>
<dbReference type="SUPFAM" id="SSF55874">
    <property type="entry name" value="ATPase domain of HSP90 chaperone/DNA topoisomerase II/histidine kinase"/>
    <property type="match status" value="1"/>
</dbReference>
<comment type="subcellular location">
    <subcellularLocation>
        <location evidence="2">Cell membrane</location>
    </subcellularLocation>
</comment>
<proteinExistence type="predicted"/>
<dbReference type="EC" id="2.7.13.3" evidence="3"/>
<organism evidence="13 14">
    <name type="scientific">Krasilnikovia cinnamomea</name>
    <dbReference type="NCBI Taxonomy" id="349313"/>
    <lineage>
        <taxon>Bacteria</taxon>
        <taxon>Bacillati</taxon>
        <taxon>Actinomycetota</taxon>
        <taxon>Actinomycetes</taxon>
        <taxon>Micromonosporales</taxon>
        <taxon>Micromonosporaceae</taxon>
        <taxon>Krasilnikovia</taxon>
    </lineage>
</organism>
<feature type="region of interest" description="Disordered" evidence="11">
    <location>
        <begin position="37"/>
        <end position="59"/>
    </location>
</feature>
<accession>A0A4V2G7Z1</accession>
<keyword evidence="7" id="KW-0418">Kinase</keyword>
<evidence type="ECO:0000256" key="11">
    <source>
        <dbReference type="SAM" id="MobiDB-lite"/>
    </source>
</evidence>
<dbReference type="PRINTS" id="PR00344">
    <property type="entry name" value="BCTRLSENSOR"/>
</dbReference>
<dbReference type="PANTHER" id="PTHR42878:SF7">
    <property type="entry name" value="SENSOR HISTIDINE KINASE GLRK"/>
    <property type="match status" value="1"/>
</dbReference>
<evidence type="ECO:0000256" key="1">
    <source>
        <dbReference type="ARBA" id="ARBA00000085"/>
    </source>
</evidence>
<dbReference type="Gene3D" id="1.10.287.130">
    <property type="match status" value="1"/>
</dbReference>
<keyword evidence="6" id="KW-0547">Nucleotide-binding</keyword>
<dbReference type="SMART" id="SM00388">
    <property type="entry name" value="HisKA"/>
    <property type="match status" value="1"/>
</dbReference>
<dbReference type="GO" id="GO:0005524">
    <property type="term" value="F:ATP binding"/>
    <property type="evidence" value="ECO:0007669"/>
    <property type="project" value="UniProtKB-KW"/>
</dbReference>
<evidence type="ECO:0000256" key="6">
    <source>
        <dbReference type="ARBA" id="ARBA00022741"/>
    </source>
</evidence>
<evidence type="ECO:0000313" key="14">
    <source>
        <dbReference type="Proteomes" id="UP000292564"/>
    </source>
</evidence>
<comment type="caution">
    <text evidence="13">The sequence shown here is derived from an EMBL/GenBank/DDBJ whole genome shotgun (WGS) entry which is preliminary data.</text>
</comment>
<evidence type="ECO:0000256" key="4">
    <source>
        <dbReference type="ARBA" id="ARBA00022553"/>
    </source>
</evidence>
<dbReference type="Pfam" id="PF02518">
    <property type="entry name" value="HATPase_c"/>
    <property type="match status" value="1"/>
</dbReference>
<dbReference type="InterPro" id="IPR003661">
    <property type="entry name" value="HisK_dim/P_dom"/>
</dbReference>
<keyword evidence="4" id="KW-0597">Phosphoprotein</keyword>
<dbReference type="GO" id="GO:0030295">
    <property type="term" value="F:protein kinase activator activity"/>
    <property type="evidence" value="ECO:0007669"/>
    <property type="project" value="TreeGrafter"/>
</dbReference>
<evidence type="ECO:0000256" key="3">
    <source>
        <dbReference type="ARBA" id="ARBA00012438"/>
    </source>
</evidence>
<evidence type="ECO:0000256" key="5">
    <source>
        <dbReference type="ARBA" id="ARBA00022679"/>
    </source>
</evidence>
<dbReference type="AlphaFoldDB" id="A0A4V2G7Z1"/>
<dbReference type="SMART" id="SM00387">
    <property type="entry name" value="HATPase_c"/>
    <property type="match status" value="1"/>
</dbReference>
<sequence>MRRQRIYVTSDHISENGNDMGLVFGSWRQWARRGRQTIHPDRESTVPAADPGSPADDDAQAELELARQRNADLERTVRELTRSVAELEAFSREISHDLKSPLAGICGYAQLLAHVDFGVPRPVEFDEFVTQISNGTERMRSLIDDMLTYATARGGHLQVATVDLTALVAEVAAAQTSEVRHRSGVVPRITVDPLPAVRGDEIMLRRVFDNLVSNAVKYVRPGEAARVHISARASAEGWLRVEVTDAGIGIPDGQHESIFGEMHRAHAEKGYPGTGLGLTICRRIVERHGGAIGADPTFTDGTRIWLTLPTPAALDAFEPGTEHLAVQ</sequence>
<evidence type="ECO:0000256" key="2">
    <source>
        <dbReference type="ARBA" id="ARBA00004236"/>
    </source>
</evidence>
<protein>
    <recommendedName>
        <fullName evidence="10">Sensor-like histidine kinase SenX3</fullName>
        <ecNumber evidence="3">2.7.13.3</ecNumber>
    </recommendedName>
</protein>
<dbReference type="EMBL" id="SHKY01000001">
    <property type="protein sequence ID" value="RZU54396.1"/>
    <property type="molecule type" value="Genomic_DNA"/>
</dbReference>
<dbReference type="InterPro" id="IPR050351">
    <property type="entry name" value="BphY/WalK/GraS-like"/>
</dbReference>
<keyword evidence="9" id="KW-0902">Two-component regulatory system</keyword>
<dbReference type="GO" id="GO:0005886">
    <property type="term" value="C:plasma membrane"/>
    <property type="evidence" value="ECO:0007669"/>
    <property type="project" value="UniProtKB-SubCell"/>
</dbReference>
<evidence type="ECO:0000256" key="8">
    <source>
        <dbReference type="ARBA" id="ARBA00022840"/>
    </source>
</evidence>
<dbReference type="GO" id="GO:0000155">
    <property type="term" value="F:phosphorelay sensor kinase activity"/>
    <property type="evidence" value="ECO:0007669"/>
    <property type="project" value="InterPro"/>
</dbReference>
<evidence type="ECO:0000256" key="9">
    <source>
        <dbReference type="ARBA" id="ARBA00023012"/>
    </source>
</evidence>
<dbReference type="Pfam" id="PF00512">
    <property type="entry name" value="HisKA"/>
    <property type="match status" value="1"/>
</dbReference>
<dbReference type="CDD" id="cd00082">
    <property type="entry name" value="HisKA"/>
    <property type="match status" value="1"/>
</dbReference>
<dbReference type="Gene3D" id="3.30.565.10">
    <property type="entry name" value="Histidine kinase-like ATPase, C-terminal domain"/>
    <property type="match status" value="1"/>
</dbReference>
<keyword evidence="5" id="KW-0808">Transferase</keyword>
<dbReference type="GO" id="GO:0007234">
    <property type="term" value="P:osmosensory signaling via phosphorelay pathway"/>
    <property type="evidence" value="ECO:0007669"/>
    <property type="project" value="TreeGrafter"/>
</dbReference>
<evidence type="ECO:0000259" key="12">
    <source>
        <dbReference type="PROSITE" id="PS50109"/>
    </source>
</evidence>
<comment type="catalytic activity">
    <reaction evidence="1">
        <text>ATP + protein L-histidine = ADP + protein N-phospho-L-histidine.</text>
        <dbReference type="EC" id="2.7.13.3"/>
    </reaction>
</comment>
<dbReference type="PANTHER" id="PTHR42878">
    <property type="entry name" value="TWO-COMPONENT HISTIDINE KINASE"/>
    <property type="match status" value="1"/>
</dbReference>
<dbReference type="InterPro" id="IPR036890">
    <property type="entry name" value="HATPase_C_sf"/>
</dbReference>
<gene>
    <name evidence="13" type="ORF">EV385_6347</name>
</gene>
<dbReference type="SUPFAM" id="SSF47384">
    <property type="entry name" value="Homodimeric domain of signal transducing histidine kinase"/>
    <property type="match status" value="1"/>
</dbReference>